<name>A0A0E9UE29_ANGAN</name>
<accession>A0A0E9UE29</accession>
<sequence>MHYIYACVCGRFVVAVELWFCALLLYWGGGFDRLLRQHGASLAGISCGMLLY</sequence>
<proteinExistence type="predicted"/>
<reference evidence="2" key="1">
    <citation type="submission" date="2014-11" db="EMBL/GenBank/DDBJ databases">
        <authorList>
            <person name="Amaro Gonzalez C."/>
        </authorList>
    </citation>
    <scope>NUCLEOTIDE SEQUENCE</scope>
</reference>
<keyword evidence="1" id="KW-0472">Membrane</keyword>
<keyword evidence="1" id="KW-0812">Transmembrane</keyword>
<reference evidence="2" key="2">
    <citation type="journal article" date="2015" name="Fish Shellfish Immunol.">
        <title>Early steps in the European eel (Anguilla anguilla)-Vibrio vulnificus interaction in the gills: Role of the RtxA13 toxin.</title>
        <authorList>
            <person name="Callol A."/>
            <person name="Pajuelo D."/>
            <person name="Ebbesson L."/>
            <person name="Teles M."/>
            <person name="MacKenzie S."/>
            <person name="Amaro C."/>
        </authorList>
    </citation>
    <scope>NUCLEOTIDE SEQUENCE</scope>
</reference>
<dbReference type="AlphaFoldDB" id="A0A0E9UE29"/>
<protein>
    <submittedName>
        <fullName evidence="2">Uncharacterized protein</fullName>
    </submittedName>
</protein>
<keyword evidence="1" id="KW-1133">Transmembrane helix</keyword>
<organism evidence="2">
    <name type="scientific">Anguilla anguilla</name>
    <name type="common">European freshwater eel</name>
    <name type="synonym">Muraena anguilla</name>
    <dbReference type="NCBI Taxonomy" id="7936"/>
    <lineage>
        <taxon>Eukaryota</taxon>
        <taxon>Metazoa</taxon>
        <taxon>Chordata</taxon>
        <taxon>Craniata</taxon>
        <taxon>Vertebrata</taxon>
        <taxon>Euteleostomi</taxon>
        <taxon>Actinopterygii</taxon>
        <taxon>Neopterygii</taxon>
        <taxon>Teleostei</taxon>
        <taxon>Anguilliformes</taxon>
        <taxon>Anguillidae</taxon>
        <taxon>Anguilla</taxon>
    </lineage>
</organism>
<feature type="transmembrane region" description="Helical" evidence="1">
    <location>
        <begin position="12"/>
        <end position="29"/>
    </location>
</feature>
<evidence type="ECO:0000256" key="1">
    <source>
        <dbReference type="SAM" id="Phobius"/>
    </source>
</evidence>
<dbReference type="EMBL" id="GBXM01045369">
    <property type="protein sequence ID" value="JAH63208.1"/>
    <property type="molecule type" value="Transcribed_RNA"/>
</dbReference>
<evidence type="ECO:0000313" key="2">
    <source>
        <dbReference type="EMBL" id="JAH63208.1"/>
    </source>
</evidence>